<reference evidence="7 8" key="1">
    <citation type="journal article" date="2021" name="BMC Biol.">
        <title>Horizontally acquired antibacterial genes associated with adaptive radiation of ladybird beetles.</title>
        <authorList>
            <person name="Li H.S."/>
            <person name="Tang X.F."/>
            <person name="Huang Y.H."/>
            <person name="Xu Z.Y."/>
            <person name="Chen M.L."/>
            <person name="Du X.Y."/>
            <person name="Qiu B.Y."/>
            <person name="Chen P.T."/>
            <person name="Zhang W."/>
            <person name="Slipinski A."/>
            <person name="Escalona H.E."/>
            <person name="Waterhouse R.M."/>
            <person name="Zwick A."/>
            <person name="Pang H."/>
        </authorList>
    </citation>
    <scope>NUCLEOTIDE SEQUENCE [LARGE SCALE GENOMIC DNA]</scope>
    <source>
        <strain evidence="7">SYSU2018</strain>
    </source>
</reference>
<gene>
    <name evidence="7" type="ORF">HHI36_011440</name>
</gene>
<evidence type="ECO:0000256" key="2">
    <source>
        <dbReference type="ARBA" id="ARBA00022801"/>
    </source>
</evidence>
<feature type="short sequence motif" description="DGA/G" evidence="4">
    <location>
        <begin position="157"/>
        <end position="159"/>
    </location>
</feature>
<dbReference type="EC" id="3.1.1.3" evidence="1"/>
<proteinExistence type="predicted"/>
<feature type="domain" description="PNPLA" evidence="6">
    <location>
        <begin position="3"/>
        <end position="170"/>
    </location>
</feature>
<feature type="short sequence motif" description="GXSXG" evidence="4">
    <location>
        <begin position="36"/>
        <end position="40"/>
    </location>
</feature>
<evidence type="ECO:0000259" key="6">
    <source>
        <dbReference type="PROSITE" id="PS51635"/>
    </source>
</evidence>
<evidence type="ECO:0000256" key="1">
    <source>
        <dbReference type="ARBA" id="ARBA00013279"/>
    </source>
</evidence>
<evidence type="ECO:0000313" key="7">
    <source>
        <dbReference type="EMBL" id="KAL3267309.1"/>
    </source>
</evidence>
<evidence type="ECO:0000313" key="8">
    <source>
        <dbReference type="Proteomes" id="UP001516400"/>
    </source>
</evidence>
<dbReference type="Proteomes" id="UP001516400">
    <property type="component" value="Unassembled WGS sequence"/>
</dbReference>
<dbReference type="AlphaFoldDB" id="A0ABD2MLQ0"/>
<keyword evidence="4" id="KW-0442">Lipid degradation</keyword>
<dbReference type="InterPro" id="IPR033562">
    <property type="entry name" value="PLPL"/>
</dbReference>
<protein>
    <recommendedName>
        <fullName evidence="1">triacylglycerol lipase</fullName>
        <ecNumber evidence="1">3.1.1.3</ecNumber>
    </recommendedName>
</protein>
<keyword evidence="8" id="KW-1185">Reference proteome</keyword>
<dbReference type="SUPFAM" id="SSF52151">
    <property type="entry name" value="FabD/lysophospholipase-like"/>
    <property type="match status" value="1"/>
</dbReference>
<evidence type="ECO:0000256" key="4">
    <source>
        <dbReference type="PROSITE-ProRule" id="PRU01161"/>
    </source>
</evidence>
<keyword evidence="2 4" id="KW-0378">Hydrolase</keyword>
<dbReference type="PROSITE" id="PS51635">
    <property type="entry name" value="PNPLA"/>
    <property type="match status" value="1"/>
</dbReference>
<accession>A0ABD2MLQ0</accession>
<dbReference type="Pfam" id="PF01734">
    <property type="entry name" value="Patatin"/>
    <property type="match status" value="1"/>
</dbReference>
<feature type="active site" description="Nucleophile" evidence="4">
    <location>
        <position position="38"/>
    </location>
</feature>
<feature type="region of interest" description="Disordered" evidence="5">
    <location>
        <begin position="580"/>
        <end position="603"/>
    </location>
</feature>
<feature type="short sequence motif" description="GXGXXG" evidence="4">
    <location>
        <begin position="7"/>
        <end position="12"/>
    </location>
</feature>
<dbReference type="Gene3D" id="3.40.1090.10">
    <property type="entry name" value="Cytosolic phospholipase A2 catalytic domain"/>
    <property type="match status" value="2"/>
</dbReference>
<dbReference type="InterPro" id="IPR002641">
    <property type="entry name" value="PNPLA_dom"/>
</dbReference>
<dbReference type="CDD" id="cd07218">
    <property type="entry name" value="Pat_iPLA2"/>
    <property type="match status" value="1"/>
</dbReference>
<organism evidence="7 8">
    <name type="scientific">Cryptolaemus montrouzieri</name>
    <dbReference type="NCBI Taxonomy" id="559131"/>
    <lineage>
        <taxon>Eukaryota</taxon>
        <taxon>Metazoa</taxon>
        <taxon>Ecdysozoa</taxon>
        <taxon>Arthropoda</taxon>
        <taxon>Hexapoda</taxon>
        <taxon>Insecta</taxon>
        <taxon>Pterygota</taxon>
        <taxon>Neoptera</taxon>
        <taxon>Endopterygota</taxon>
        <taxon>Coleoptera</taxon>
        <taxon>Polyphaga</taxon>
        <taxon>Cucujiformia</taxon>
        <taxon>Coccinelloidea</taxon>
        <taxon>Coccinellidae</taxon>
        <taxon>Scymninae</taxon>
        <taxon>Scymnini</taxon>
        <taxon>Cryptolaemus</taxon>
    </lineage>
</organism>
<dbReference type="EMBL" id="JABFTP020000001">
    <property type="protein sequence ID" value="KAL3267309.1"/>
    <property type="molecule type" value="Genomic_DNA"/>
</dbReference>
<feature type="active site" description="Proton acceptor" evidence="4">
    <location>
        <position position="157"/>
    </location>
</feature>
<name>A0ABD2MLQ0_9CUCU</name>
<evidence type="ECO:0000256" key="5">
    <source>
        <dbReference type="SAM" id="MobiDB-lite"/>
    </source>
</evidence>
<dbReference type="FunFam" id="3.40.1090.10:FF:000017">
    <property type="entry name" value="Patatin-like phospholipase domain-containing protein 2"/>
    <property type="match status" value="1"/>
</dbReference>
<dbReference type="PANTHER" id="PTHR12406:SF41">
    <property type="entry name" value="BRUMMER, ISOFORM B-RELATED"/>
    <property type="match status" value="1"/>
</dbReference>
<dbReference type="FunFam" id="3.40.1090.10:FF:000003">
    <property type="entry name" value="Patatin-like phospholipase domain-containing protein 2"/>
    <property type="match status" value="1"/>
</dbReference>
<evidence type="ECO:0000256" key="3">
    <source>
        <dbReference type="ARBA" id="ARBA00023098"/>
    </source>
</evidence>
<dbReference type="InterPro" id="IPR016035">
    <property type="entry name" value="Acyl_Trfase/lysoPLipase"/>
</dbReference>
<dbReference type="GO" id="GO:0004806">
    <property type="term" value="F:triacylglycerol lipase activity"/>
    <property type="evidence" value="ECO:0007669"/>
    <property type="project" value="UniProtKB-EC"/>
</dbReference>
<dbReference type="PANTHER" id="PTHR12406">
    <property type="entry name" value="CALCIUM-INDEPENDENT PHOSPHOLIPASE A2 IPLA2 -RELATED"/>
    <property type="match status" value="1"/>
</dbReference>
<keyword evidence="3 4" id="KW-0443">Lipid metabolism</keyword>
<dbReference type="GO" id="GO:0016042">
    <property type="term" value="P:lipid catabolic process"/>
    <property type="evidence" value="ECO:0007669"/>
    <property type="project" value="UniProtKB-UniRule"/>
</dbReference>
<comment type="caution">
    <text evidence="7">The sequence shown here is derived from an EMBL/GenBank/DDBJ whole genome shotgun (WGS) entry which is preliminary data.</text>
</comment>
<sequence length="617" mass="69404">MNLSFAGCGFLGIYHVGVACCFKKYANHLLLNKISGASAGAIAACCLLCDMPLGDLTSNVLRAATEARNKSLGALSPSYNINNLLLEGLEKYLPDDAHIRVSGRLHISMTRVYDGQNVIVSQFDSREELIQALLATAFIPIVSGLFPPKFKGVRYMDGGCSDNLPTLDENTITVSPFCGESDICPRDDSSQLFHINIANTSIELSKHNMYRIARILFPPKPEVLSNMCKQGFDDALRFLHTNNLINCTRCLAVQSAFTVSEKHDENLEYDPQCQECVLQRQEALVSNMPDTVINIFQEAIEKANKGLLNWIFKHRGMKLLSVLSLPYTLPVDIVYATITKFMSAAPQLGNGVWEASKYCMDQMGQILNRVNKTRQQISAQISCQLAITEYGNKYDAESCQDYTMQNKVNLNFTLNLNDGDLPFQQEPSENVPPSRMLKQRPPSITIDGYETNADAFEHILHVTSQQENIMTYYYLDENNTVQVTEIFDVTESDSPLLQATHEKDVNENLEFDEEDWGETLWVSEQDELRSELRKPSLAEVSEYSLEDLEKDTSTLFSDPESEWSSTFKVQELEDEITIPYNNNTIDDDDLRPESDQPLPALSGPIKNNYNLSFVLED</sequence>